<comment type="similarity">
    <text evidence="2">Belongs to the FliJ family.</text>
</comment>
<dbReference type="GO" id="GO:0005886">
    <property type="term" value="C:plasma membrane"/>
    <property type="evidence" value="ECO:0007669"/>
    <property type="project" value="UniProtKB-SubCell"/>
</dbReference>
<keyword evidence="5" id="KW-1003">Cell membrane</keyword>
<evidence type="ECO:0000256" key="1">
    <source>
        <dbReference type="ARBA" id="ARBA00004413"/>
    </source>
</evidence>
<dbReference type="GO" id="GO:0015031">
    <property type="term" value="P:protein transport"/>
    <property type="evidence" value="ECO:0007669"/>
    <property type="project" value="UniProtKB-KW"/>
</dbReference>
<evidence type="ECO:0000313" key="12">
    <source>
        <dbReference type="Proteomes" id="UP000671995"/>
    </source>
</evidence>
<evidence type="ECO:0000256" key="2">
    <source>
        <dbReference type="ARBA" id="ARBA00010004"/>
    </source>
</evidence>
<dbReference type="Gene3D" id="1.10.287.1700">
    <property type="match status" value="1"/>
</dbReference>
<keyword evidence="9" id="KW-0472">Membrane</keyword>
<name>A0A975EZX7_9SPIR</name>
<proteinExistence type="inferred from homology"/>
<dbReference type="GO" id="GO:0009288">
    <property type="term" value="C:bacterial-type flagellum"/>
    <property type="evidence" value="ECO:0007669"/>
    <property type="project" value="InterPro"/>
</dbReference>
<reference evidence="11" key="2">
    <citation type="journal article" date="2021" name="Microbiol. Resour. Announc.">
        <title>Complete Genome Sequences of Three Human Oral Treponema parvum Isolates.</title>
        <authorList>
            <person name="Zeng H."/>
            <person name="Watt R.M."/>
        </authorList>
    </citation>
    <scope>NUCLEOTIDE SEQUENCE</scope>
    <source>
        <strain evidence="11">ATCC 700773</strain>
    </source>
</reference>
<evidence type="ECO:0000313" key="11">
    <source>
        <dbReference type="EMBL" id="QTQ12050.1"/>
    </source>
</evidence>
<dbReference type="GO" id="GO:0044781">
    <property type="term" value="P:bacterial-type flagellum organization"/>
    <property type="evidence" value="ECO:0007669"/>
    <property type="project" value="UniProtKB-KW"/>
</dbReference>
<dbReference type="Proteomes" id="UP000671995">
    <property type="component" value="Chromosome"/>
</dbReference>
<keyword evidence="6" id="KW-0145">Chemotaxis</keyword>
<evidence type="ECO:0000256" key="4">
    <source>
        <dbReference type="ARBA" id="ARBA00022448"/>
    </source>
</evidence>
<keyword evidence="10" id="KW-1006">Bacterial flagellum protein export</keyword>
<keyword evidence="11" id="KW-0966">Cell projection</keyword>
<evidence type="ECO:0000256" key="5">
    <source>
        <dbReference type="ARBA" id="ARBA00022475"/>
    </source>
</evidence>
<evidence type="ECO:0000256" key="8">
    <source>
        <dbReference type="ARBA" id="ARBA00022927"/>
    </source>
</evidence>
<comment type="subcellular location">
    <subcellularLocation>
        <location evidence="1">Cell membrane</location>
        <topology evidence="1">Peripheral membrane protein</topology>
        <orientation evidence="1">Cytoplasmic side</orientation>
    </subcellularLocation>
</comment>
<dbReference type="InterPro" id="IPR053716">
    <property type="entry name" value="Flag_assembly_chemotaxis_eff"/>
</dbReference>
<organism evidence="11 12">
    <name type="scientific">Treponema parvum</name>
    <dbReference type="NCBI Taxonomy" id="138851"/>
    <lineage>
        <taxon>Bacteria</taxon>
        <taxon>Pseudomonadati</taxon>
        <taxon>Spirochaetota</taxon>
        <taxon>Spirochaetia</taxon>
        <taxon>Spirochaetales</taxon>
        <taxon>Treponemataceae</taxon>
        <taxon>Treponema</taxon>
    </lineage>
</organism>
<dbReference type="AlphaFoldDB" id="A0A975EZX7"/>
<dbReference type="InterPro" id="IPR012823">
    <property type="entry name" value="Flagell_FliJ"/>
</dbReference>
<protein>
    <recommendedName>
        <fullName evidence="3">Flagellar FliJ protein</fullName>
    </recommendedName>
</protein>
<dbReference type="EMBL" id="CP054257">
    <property type="protein sequence ID" value="QTQ12050.1"/>
    <property type="molecule type" value="Genomic_DNA"/>
</dbReference>
<dbReference type="RefSeq" id="WP_210116764.1">
    <property type="nucleotide sequence ID" value="NZ_CP054257.1"/>
</dbReference>
<accession>A0A975EZX7</accession>
<keyword evidence="4" id="KW-0813">Transport</keyword>
<keyword evidence="8" id="KW-0653">Protein transport</keyword>
<reference evidence="11" key="1">
    <citation type="submission" date="2020-05" db="EMBL/GenBank/DDBJ databases">
        <authorList>
            <person name="Zeng H."/>
            <person name="Chan Y.K."/>
            <person name="Watt R.M."/>
        </authorList>
    </citation>
    <scope>NUCLEOTIDE SEQUENCE</scope>
    <source>
        <strain evidence="11">ATCC 700773</strain>
    </source>
</reference>
<dbReference type="NCBIfam" id="TIGR02473">
    <property type="entry name" value="flagell_FliJ"/>
    <property type="match status" value="1"/>
</dbReference>
<dbReference type="Pfam" id="PF02050">
    <property type="entry name" value="FliJ"/>
    <property type="match status" value="1"/>
</dbReference>
<dbReference type="GO" id="GO:0071973">
    <property type="term" value="P:bacterial-type flagellum-dependent cell motility"/>
    <property type="evidence" value="ECO:0007669"/>
    <property type="project" value="InterPro"/>
</dbReference>
<keyword evidence="11" id="KW-0282">Flagellum</keyword>
<evidence type="ECO:0000256" key="6">
    <source>
        <dbReference type="ARBA" id="ARBA00022500"/>
    </source>
</evidence>
<evidence type="ECO:0000256" key="10">
    <source>
        <dbReference type="ARBA" id="ARBA00023225"/>
    </source>
</evidence>
<evidence type="ECO:0000256" key="7">
    <source>
        <dbReference type="ARBA" id="ARBA00022795"/>
    </source>
</evidence>
<evidence type="ECO:0000256" key="9">
    <source>
        <dbReference type="ARBA" id="ARBA00023136"/>
    </source>
</evidence>
<gene>
    <name evidence="11" type="primary">fliJ</name>
    <name evidence="11" type="ORF">HRI96_07500</name>
</gene>
<keyword evidence="11" id="KW-0969">Cilium</keyword>
<sequence length="143" mass="16693">MKKFDFPLEKILKLRRFQQEQAEIELGKALQEEQAIQNKLDLIARQHAAAAANIKGSLDFEVISSAQQFFRLLEIQKEALLNDLAEAKLVSEQKRRVLQEKMKKTASLEKLGEEEYEKYRQESFREEEAVVDDIINSHFGRKN</sequence>
<dbReference type="GO" id="GO:0006935">
    <property type="term" value="P:chemotaxis"/>
    <property type="evidence" value="ECO:0007669"/>
    <property type="project" value="UniProtKB-KW"/>
</dbReference>
<evidence type="ECO:0000256" key="3">
    <source>
        <dbReference type="ARBA" id="ARBA00020392"/>
    </source>
</evidence>
<keyword evidence="7" id="KW-1005">Bacterial flagellum biogenesis</keyword>